<dbReference type="Gene3D" id="2.20.130.20">
    <property type="match status" value="1"/>
</dbReference>
<dbReference type="InterPro" id="IPR001599">
    <property type="entry name" value="Macroglobln_a2"/>
</dbReference>
<gene>
    <name evidence="4" type="ORF">MGAL_10B082279</name>
</gene>
<protein>
    <recommendedName>
        <fullName evidence="3">Alpha-2-macroglobulin domain-containing protein</fullName>
    </recommendedName>
</protein>
<dbReference type="SUPFAM" id="SSF81296">
    <property type="entry name" value="E set domains"/>
    <property type="match status" value="1"/>
</dbReference>
<dbReference type="GO" id="GO:0004866">
    <property type="term" value="F:endopeptidase inhibitor activity"/>
    <property type="evidence" value="ECO:0007669"/>
    <property type="project" value="InterPro"/>
</dbReference>
<feature type="domain" description="Alpha-2-macroglobulin" evidence="3">
    <location>
        <begin position="7"/>
        <end position="95"/>
    </location>
</feature>
<dbReference type="EMBL" id="UYJE01002866">
    <property type="protein sequence ID" value="VDI14360.1"/>
    <property type="molecule type" value="Genomic_DNA"/>
</dbReference>
<keyword evidence="2" id="KW-0882">Thioester bond</keyword>
<dbReference type="Proteomes" id="UP000596742">
    <property type="component" value="Unassembled WGS sequence"/>
</dbReference>
<dbReference type="InterPro" id="IPR050473">
    <property type="entry name" value="A2M/Complement_sys"/>
</dbReference>
<evidence type="ECO:0000313" key="4">
    <source>
        <dbReference type="EMBL" id="VDI14360.1"/>
    </source>
</evidence>
<comment type="caution">
    <text evidence="4">The sequence shown here is derived from an EMBL/GenBank/DDBJ whole genome shotgun (WGS) entry which is preliminary data.</text>
</comment>
<evidence type="ECO:0000313" key="5">
    <source>
        <dbReference type="Proteomes" id="UP000596742"/>
    </source>
</evidence>
<dbReference type="OrthoDB" id="6160649at2759"/>
<sequence>MNNLDPTASHQIISDGKATIITTAPDTITEWIASAFAVNPRSGLGVAANTANLTTFQKFFMRFELPFSAIRGEVIIVQVTVFNYLDQDQQVSVKLANNVNFTFVDVNGNDFNPGSDGWTKSVLVKEDSVASVYFPLKPTALGKILLDGTATSSIGADAVQREFLIEAEGIKHNYNVPLLIDLRQGGRIRETISLSFPPNLVEDSVFIKIQVIGEHGI</sequence>
<dbReference type="SMART" id="SM01360">
    <property type="entry name" value="A2M"/>
    <property type="match status" value="1"/>
</dbReference>
<evidence type="ECO:0000256" key="1">
    <source>
        <dbReference type="ARBA" id="ARBA00022729"/>
    </source>
</evidence>
<keyword evidence="1" id="KW-0732">Signal</keyword>
<accession>A0A8B6D3F0</accession>
<evidence type="ECO:0000256" key="2">
    <source>
        <dbReference type="ARBA" id="ARBA00022966"/>
    </source>
</evidence>
<dbReference type="PANTHER" id="PTHR11412">
    <property type="entry name" value="MACROGLOBULIN / COMPLEMENT"/>
    <property type="match status" value="1"/>
</dbReference>
<organism evidence="4 5">
    <name type="scientific">Mytilus galloprovincialis</name>
    <name type="common">Mediterranean mussel</name>
    <dbReference type="NCBI Taxonomy" id="29158"/>
    <lineage>
        <taxon>Eukaryota</taxon>
        <taxon>Metazoa</taxon>
        <taxon>Spiralia</taxon>
        <taxon>Lophotrochozoa</taxon>
        <taxon>Mollusca</taxon>
        <taxon>Bivalvia</taxon>
        <taxon>Autobranchia</taxon>
        <taxon>Pteriomorphia</taxon>
        <taxon>Mytilida</taxon>
        <taxon>Mytiloidea</taxon>
        <taxon>Mytilidae</taxon>
        <taxon>Mytilinae</taxon>
        <taxon>Mytilus</taxon>
    </lineage>
</organism>
<dbReference type="AlphaFoldDB" id="A0A8B6D3F0"/>
<evidence type="ECO:0000259" key="3">
    <source>
        <dbReference type="SMART" id="SM01360"/>
    </source>
</evidence>
<dbReference type="InterPro" id="IPR013783">
    <property type="entry name" value="Ig-like_fold"/>
</dbReference>
<reference evidence="4" key="1">
    <citation type="submission" date="2018-11" db="EMBL/GenBank/DDBJ databases">
        <authorList>
            <person name="Alioto T."/>
            <person name="Alioto T."/>
        </authorList>
    </citation>
    <scope>NUCLEOTIDE SEQUENCE</scope>
</reference>
<name>A0A8B6D3F0_MYTGA</name>
<dbReference type="InterPro" id="IPR014756">
    <property type="entry name" value="Ig_E-set"/>
</dbReference>
<proteinExistence type="predicted"/>
<keyword evidence="5" id="KW-1185">Reference proteome</keyword>
<dbReference type="PANTHER" id="PTHR11412:SF136">
    <property type="entry name" value="CD109 ANTIGEN"/>
    <property type="match status" value="1"/>
</dbReference>
<dbReference type="Pfam" id="PF00207">
    <property type="entry name" value="A2M"/>
    <property type="match status" value="1"/>
</dbReference>
<dbReference type="Gene3D" id="2.60.40.10">
    <property type="entry name" value="Immunoglobulins"/>
    <property type="match status" value="1"/>
</dbReference>